<keyword evidence="2" id="KW-0732">Signal</keyword>
<sequence length="311" mass="33969">MIATQLSVALLSLLSTAAAQTQYTSTAAAAVAAARATALTLSPTSNVAGKTFDRFVQIWLENVDYAKAIADPNLAYLATQGISLTNYFARTHPSQPNYVAVAGASQHGITDNNFRRLDSSIKTVVHLLEDKGVSWSLYQEDLPYSGFQGDYKNQLTGANAYVRKHNPLMSYDSVTSSATRLAKCKNFTMFERDLANNQLPQWMFITPNMTNNGHDTSVTVAGRWARSFITRLLANSNFNIPKTLVMLTFDEGSTFGTNKVYAVLLGSAVPSAKKGTTNSTQYGHYSVIKTVEDNWSLGNLGQNDVGERAFF</sequence>
<dbReference type="SUPFAM" id="SSF53649">
    <property type="entry name" value="Alkaline phosphatase-like"/>
    <property type="match status" value="1"/>
</dbReference>
<comment type="caution">
    <text evidence="3">The sequence shown here is derived from an EMBL/GenBank/DDBJ whole genome shotgun (WGS) entry which is preliminary data.</text>
</comment>
<dbReference type="Gene3D" id="3.40.720.10">
    <property type="entry name" value="Alkaline Phosphatase, subunit A"/>
    <property type="match status" value="1"/>
</dbReference>
<keyword evidence="1" id="KW-0378">Hydrolase</keyword>
<dbReference type="GO" id="GO:0016788">
    <property type="term" value="F:hydrolase activity, acting on ester bonds"/>
    <property type="evidence" value="ECO:0007669"/>
    <property type="project" value="InterPro"/>
</dbReference>
<dbReference type="AlphaFoldDB" id="A0AAV9HRZ6"/>
<organism evidence="3 4">
    <name type="scientific">Cladorrhinum samala</name>
    <dbReference type="NCBI Taxonomy" id="585594"/>
    <lineage>
        <taxon>Eukaryota</taxon>
        <taxon>Fungi</taxon>
        <taxon>Dikarya</taxon>
        <taxon>Ascomycota</taxon>
        <taxon>Pezizomycotina</taxon>
        <taxon>Sordariomycetes</taxon>
        <taxon>Sordariomycetidae</taxon>
        <taxon>Sordariales</taxon>
        <taxon>Podosporaceae</taxon>
        <taxon>Cladorrhinum</taxon>
    </lineage>
</organism>
<dbReference type="Proteomes" id="UP001321749">
    <property type="component" value="Unassembled WGS sequence"/>
</dbReference>
<reference evidence="3" key="2">
    <citation type="submission" date="2023-06" db="EMBL/GenBank/DDBJ databases">
        <authorList>
            <consortium name="Lawrence Berkeley National Laboratory"/>
            <person name="Mondo S.J."/>
            <person name="Hensen N."/>
            <person name="Bonometti L."/>
            <person name="Westerberg I."/>
            <person name="Brannstrom I.O."/>
            <person name="Guillou S."/>
            <person name="Cros-Aarteil S."/>
            <person name="Calhoun S."/>
            <person name="Haridas S."/>
            <person name="Kuo A."/>
            <person name="Pangilinan J."/>
            <person name="Riley R."/>
            <person name="Labutti K."/>
            <person name="Andreopoulos B."/>
            <person name="Lipzen A."/>
            <person name="Chen C."/>
            <person name="Yanf M."/>
            <person name="Daum C."/>
            <person name="Ng V."/>
            <person name="Clum A."/>
            <person name="Steindorff A."/>
            <person name="Ohm R."/>
            <person name="Martin F."/>
            <person name="Silar P."/>
            <person name="Natvig D."/>
            <person name="Lalanne C."/>
            <person name="Gautier V."/>
            <person name="Ament-Velasquez S.L."/>
            <person name="Kruys A."/>
            <person name="Hutchinson M.I."/>
            <person name="Powell A.J."/>
            <person name="Barry K."/>
            <person name="Miller A.N."/>
            <person name="Grigoriev I.V."/>
            <person name="Debuchy R."/>
            <person name="Gladieux P."/>
            <person name="Thoren M.H."/>
            <person name="Johannesson H."/>
        </authorList>
    </citation>
    <scope>NUCLEOTIDE SEQUENCE</scope>
    <source>
        <strain evidence="3">PSN324</strain>
    </source>
</reference>
<evidence type="ECO:0000313" key="3">
    <source>
        <dbReference type="EMBL" id="KAK4463519.1"/>
    </source>
</evidence>
<dbReference type="GO" id="GO:0009395">
    <property type="term" value="P:phospholipid catabolic process"/>
    <property type="evidence" value="ECO:0007669"/>
    <property type="project" value="TreeGrafter"/>
</dbReference>
<keyword evidence="4" id="KW-1185">Reference proteome</keyword>
<reference evidence="3" key="1">
    <citation type="journal article" date="2023" name="Mol. Phylogenet. Evol.">
        <title>Genome-scale phylogeny and comparative genomics of the fungal order Sordariales.</title>
        <authorList>
            <person name="Hensen N."/>
            <person name="Bonometti L."/>
            <person name="Westerberg I."/>
            <person name="Brannstrom I.O."/>
            <person name="Guillou S."/>
            <person name="Cros-Aarteil S."/>
            <person name="Calhoun S."/>
            <person name="Haridas S."/>
            <person name="Kuo A."/>
            <person name="Mondo S."/>
            <person name="Pangilinan J."/>
            <person name="Riley R."/>
            <person name="LaButti K."/>
            <person name="Andreopoulos B."/>
            <person name="Lipzen A."/>
            <person name="Chen C."/>
            <person name="Yan M."/>
            <person name="Daum C."/>
            <person name="Ng V."/>
            <person name="Clum A."/>
            <person name="Steindorff A."/>
            <person name="Ohm R.A."/>
            <person name="Martin F."/>
            <person name="Silar P."/>
            <person name="Natvig D.O."/>
            <person name="Lalanne C."/>
            <person name="Gautier V."/>
            <person name="Ament-Velasquez S.L."/>
            <person name="Kruys A."/>
            <person name="Hutchinson M.I."/>
            <person name="Powell A.J."/>
            <person name="Barry K."/>
            <person name="Miller A.N."/>
            <person name="Grigoriev I.V."/>
            <person name="Debuchy R."/>
            <person name="Gladieux P."/>
            <person name="Hiltunen Thoren M."/>
            <person name="Johannesson H."/>
        </authorList>
    </citation>
    <scope>NUCLEOTIDE SEQUENCE</scope>
    <source>
        <strain evidence="3">PSN324</strain>
    </source>
</reference>
<accession>A0AAV9HRZ6</accession>
<evidence type="ECO:0000313" key="4">
    <source>
        <dbReference type="Proteomes" id="UP001321749"/>
    </source>
</evidence>
<evidence type="ECO:0000256" key="1">
    <source>
        <dbReference type="ARBA" id="ARBA00022801"/>
    </source>
</evidence>
<dbReference type="InterPro" id="IPR007312">
    <property type="entry name" value="Phosphoesterase"/>
</dbReference>
<dbReference type="EMBL" id="MU864958">
    <property type="protein sequence ID" value="KAK4463519.1"/>
    <property type="molecule type" value="Genomic_DNA"/>
</dbReference>
<feature type="signal peptide" evidence="2">
    <location>
        <begin position="1"/>
        <end position="19"/>
    </location>
</feature>
<protein>
    <submittedName>
        <fullName evidence="3">Phosphoesterase family-domain-containing protein</fullName>
    </submittedName>
</protein>
<dbReference type="PANTHER" id="PTHR31956">
    <property type="entry name" value="NON-SPECIFIC PHOSPHOLIPASE C4-RELATED"/>
    <property type="match status" value="1"/>
</dbReference>
<name>A0AAV9HRZ6_9PEZI</name>
<dbReference type="PANTHER" id="PTHR31956:SF15">
    <property type="entry name" value="ACID PHOSPHATASE PHOA"/>
    <property type="match status" value="1"/>
</dbReference>
<gene>
    <name evidence="3" type="ORF">QBC42DRAFT_345431</name>
</gene>
<proteinExistence type="predicted"/>
<dbReference type="InterPro" id="IPR017850">
    <property type="entry name" value="Alkaline_phosphatase_core_sf"/>
</dbReference>
<evidence type="ECO:0000256" key="2">
    <source>
        <dbReference type="SAM" id="SignalP"/>
    </source>
</evidence>
<dbReference type="Pfam" id="PF04185">
    <property type="entry name" value="Phosphoesterase"/>
    <property type="match status" value="1"/>
</dbReference>
<feature type="chain" id="PRO_5043945137" evidence="2">
    <location>
        <begin position="20"/>
        <end position="311"/>
    </location>
</feature>